<proteinExistence type="predicted"/>
<sequence>MEVDFTFLSIITPFYDQAAETVLPLHVFKRRQLLQTHGLELHQHSHFS</sequence>
<name>A0A816IS01_BRANA</name>
<organism evidence="1">
    <name type="scientific">Brassica napus</name>
    <name type="common">Rape</name>
    <dbReference type="NCBI Taxonomy" id="3708"/>
    <lineage>
        <taxon>Eukaryota</taxon>
        <taxon>Viridiplantae</taxon>
        <taxon>Streptophyta</taxon>
        <taxon>Embryophyta</taxon>
        <taxon>Tracheophyta</taxon>
        <taxon>Spermatophyta</taxon>
        <taxon>Magnoliopsida</taxon>
        <taxon>eudicotyledons</taxon>
        <taxon>Gunneridae</taxon>
        <taxon>Pentapetalae</taxon>
        <taxon>rosids</taxon>
        <taxon>malvids</taxon>
        <taxon>Brassicales</taxon>
        <taxon>Brassicaceae</taxon>
        <taxon>Brassiceae</taxon>
        <taxon>Brassica</taxon>
    </lineage>
</organism>
<dbReference type="EMBL" id="HG994373">
    <property type="protein sequence ID" value="CAF1715545.1"/>
    <property type="molecule type" value="Genomic_DNA"/>
</dbReference>
<dbReference type="Proteomes" id="UP001295469">
    <property type="component" value="Chromosome C09"/>
</dbReference>
<accession>A0A816IS01</accession>
<dbReference type="AlphaFoldDB" id="A0A816IS01"/>
<gene>
    <name evidence="1" type="ORF">DARMORV10_C09P03170.1</name>
</gene>
<reference evidence="1" key="1">
    <citation type="submission" date="2021-01" db="EMBL/GenBank/DDBJ databases">
        <authorList>
            <consortium name="Genoscope - CEA"/>
            <person name="William W."/>
        </authorList>
    </citation>
    <scope>NUCLEOTIDE SEQUENCE</scope>
</reference>
<evidence type="ECO:0000313" key="1">
    <source>
        <dbReference type="EMBL" id="CAF1715545.1"/>
    </source>
</evidence>
<protein>
    <submittedName>
        <fullName evidence="1">(rape) hypothetical protein</fullName>
    </submittedName>
</protein>